<gene>
    <name evidence="6" type="ORF">ACFPM4_16535</name>
</gene>
<proteinExistence type="predicted"/>
<comment type="caution">
    <text evidence="6">The sequence shown here is derived from an EMBL/GenBank/DDBJ whole genome shotgun (WGS) entry which is preliminary data.</text>
</comment>
<dbReference type="Gene3D" id="3.40.50.2300">
    <property type="match status" value="2"/>
</dbReference>
<dbReference type="PROSITE" id="PS50949">
    <property type="entry name" value="HTH_GNTR"/>
    <property type="match status" value="1"/>
</dbReference>
<dbReference type="Pfam" id="PF13377">
    <property type="entry name" value="Peripla_BP_3"/>
    <property type="match status" value="1"/>
</dbReference>
<dbReference type="Gene3D" id="1.10.10.10">
    <property type="entry name" value="Winged helix-like DNA-binding domain superfamily/Winged helix DNA-binding domain"/>
    <property type="match status" value="1"/>
</dbReference>
<name>A0ABW0LP02_9BACI</name>
<sequence length="417" mass="47423">MVRGSREPLYLQIHEYFKELISTNQLAAHEKIPTEKEIMQQFNVSRITVTNALAELVKEGLIYRIPGKGSFVQDGAQQLAVSKQDASEESTQLEEPQFELLPAENLQHRNNNTNYETPILEEKTENSGVTVTNRKVIGLILPVIEDFFAIRLINGIYEVFNESEYMVTLMLSQNSKQQEREAIRELLRMQAVGLLIFPVDAEIYNEDILELKVKNFPFVLIDRYLPGVETNYVCSDNVEGAKLAVSHLWDLGHRNIAICSDSALPTITVDHRIKGYMDALKERETMINPNLIVTDFKVGAGHVDENHILYDFIKNRHASAYIALNAKLGVYIARIAKELSLRIPEDISIITFDDPSFDTDFGVYTHISQSEQDIGREAAKILIQVLEDQKQDRIIHYRKKNLSPKLIVKSTTGPVPQ</sequence>
<evidence type="ECO:0000313" key="7">
    <source>
        <dbReference type="Proteomes" id="UP001596147"/>
    </source>
</evidence>
<dbReference type="Pfam" id="PF00392">
    <property type="entry name" value="GntR"/>
    <property type="match status" value="1"/>
</dbReference>
<protein>
    <submittedName>
        <fullName evidence="6">GntR family transcriptional regulator</fullName>
    </submittedName>
</protein>
<dbReference type="PANTHER" id="PTHR30146">
    <property type="entry name" value="LACI-RELATED TRANSCRIPTIONAL REPRESSOR"/>
    <property type="match status" value="1"/>
</dbReference>
<evidence type="ECO:0000259" key="5">
    <source>
        <dbReference type="PROSITE" id="PS50949"/>
    </source>
</evidence>
<keyword evidence="4" id="KW-0804">Transcription</keyword>
<accession>A0ABW0LP02</accession>
<dbReference type="SUPFAM" id="SSF53822">
    <property type="entry name" value="Periplasmic binding protein-like I"/>
    <property type="match status" value="1"/>
</dbReference>
<keyword evidence="3" id="KW-0238">DNA-binding</keyword>
<evidence type="ECO:0000256" key="2">
    <source>
        <dbReference type="ARBA" id="ARBA00023015"/>
    </source>
</evidence>
<keyword evidence="2" id="KW-0805">Transcription regulation</keyword>
<evidence type="ECO:0000256" key="3">
    <source>
        <dbReference type="ARBA" id="ARBA00023125"/>
    </source>
</evidence>
<keyword evidence="7" id="KW-1185">Reference proteome</keyword>
<dbReference type="Proteomes" id="UP001596147">
    <property type="component" value="Unassembled WGS sequence"/>
</dbReference>
<dbReference type="PRINTS" id="PR00035">
    <property type="entry name" value="HTHGNTR"/>
</dbReference>
<evidence type="ECO:0000256" key="4">
    <source>
        <dbReference type="ARBA" id="ARBA00023163"/>
    </source>
</evidence>
<dbReference type="CDD" id="cd07377">
    <property type="entry name" value="WHTH_GntR"/>
    <property type="match status" value="1"/>
</dbReference>
<dbReference type="CDD" id="cd06267">
    <property type="entry name" value="PBP1_LacI_sugar_binding-like"/>
    <property type="match status" value="1"/>
</dbReference>
<organism evidence="6 7">
    <name type="scientific">Lederbergia graminis</name>
    <dbReference type="NCBI Taxonomy" id="735518"/>
    <lineage>
        <taxon>Bacteria</taxon>
        <taxon>Bacillati</taxon>
        <taxon>Bacillota</taxon>
        <taxon>Bacilli</taxon>
        <taxon>Bacillales</taxon>
        <taxon>Bacillaceae</taxon>
        <taxon>Lederbergia</taxon>
    </lineage>
</organism>
<evidence type="ECO:0000313" key="6">
    <source>
        <dbReference type="EMBL" id="MFC5466328.1"/>
    </source>
</evidence>
<dbReference type="PANTHER" id="PTHR30146:SF95">
    <property type="entry name" value="RIBOSE OPERON REPRESSOR"/>
    <property type="match status" value="1"/>
</dbReference>
<keyword evidence="1" id="KW-0678">Repressor</keyword>
<dbReference type="InterPro" id="IPR028082">
    <property type="entry name" value="Peripla_BP_I"/>
</dbReference>
<feature type="domain" description="HTH gntR-type" evidence="5">
    <location>
        <begin position="7"/>
        <end position="75"/>
    </location>
</feature>
<dbReference type="RefSeq" id="WP_382354201.1">
    <property type="nucleotide sequence ID" value="NZ_JBHSMC010000025.1"/>
</dbReference>
<dbReference type="EMBL" id="JBHSMC010000025">
    <property type="protein sequence ID" value="MFC5466328.1"/>
    <property type="molecule type" value="Genomic_DNA"/>
</dbReference>
<dbReference type="InterPro" id="IPR046335">
    <property type="entry name" value="LacI/GalR-like_sensor"/>
</dbReference>
<dbReference type="SUPFAM" id="SSF46785">
    <property type="entry name" value="Winged helix' DNA-binding domain"/>
    <property type="match status" value="1"/>
</dbReference>
<dbReference type="InterPro" id="IPR036390">
    <property type="entry name" value="WH_DNA-bd_sf"/>
</dbReference>
<dbReference type="SMART" id="SM00345">
    <property type="entry name" value="HTH_GNTR"/>
    <property type="match status" value="1"/>
</dbReference>
<dbReference type="InterPro" id="IPR000524">
    <property type="entry name" value="Tscrpt_reg_HTH_GntR"/>
</dbReference>
<reference evidence="7" key="1">
    <citation type="journal article" date="2019" name="Int. J. Syst. Evol. Microbiol.">
        <title>The Global Catalogue of Microorganisms (GCM) 10K type strain sequencing project: providing services to taxonomists for standard genome sequencing and annotation.</title>
        <authorList>
            <consortium name="The Broad Institute Genomics Platform"/>
            <consortium name="The Broad Institute Genome Sequencing Center for Infectious Disease"/>
            <person name="Wu L."/>
            <person name="Ma J."/>
        </authorList>
    </citation>
    <scope>NUCLEOTIDE SEQUENCE [LARGE SCALE GENOMIC DNA]</scope>
    <source>
        <strain evidence="7">CGMCC 1.12237</strain>
    </source>
</reference>
<evidence type="ECO:0000256" key="1">
    <source>
        <dbReference type="ARBA" id="ARBA00022491"/>
    </source>
</evidence>
<dbReference type="InterPro" id="IPR036388">
    <property type="entry name" value="WH-like_DNA-bd_sf"/>
</dbReference>